<protein>
    <recommendedName>
        <fullName evidence="1">Reverse transcriptase domain-containing protein</fullName>
    </recommendedName>
</protein>
<dbReference type="CDD" id="cd01650">
    <property type="entry name" value="RT_nLTR_like"/>
    <property type="match status" value="1"/>
</dbReference>
<feature type="domain" description="Reverse transcriptase" evidence="1">
    <location>
        <begin position="90"/>
        <end position="360"/>
    </location>
</feature>
<dbReference type="PANTHER" id="PTHR33332">
    <property type="entry name" value="REVERSE TRANSCRIPTASE DOMAIN-CONTAINING PROTEIN"/>
    <property type="match status" value="1"/>
</dbReference>
<dbReference type="Pfam" id="PF00078">
    <property type="entry name" value="RVT_1"/>
    <property type="match status" value="1"/>
</dbReference>
<organism evidence="2">
    <name type="scientific">Homalodisca liturata</name>
    <dbReference type="NCBI Taxonomy" id="320908"/>
    <lineage>
        <taxon>Eukaryota</taxon>
        <taxon>Metazoa</taxon>
        <taxon>Ecdysozoa</taxon>
        <taxon>Arthropoda</taxon>
        <taxon>Hexapoda</taxon>
        <taxon>Insecta</taxon>
        <taxon>Pterygota</taxon>
        <taxon>Neoptera</taxon>
        <taxon>Paraneoptera</taxon>
        <taxon>Hemiptera</taxon>
        <taxon>Auchenorrhyncha</taxon>
        <taxon>Membracoidea</taxon>
        <taxon>Cicadellidae</taxon>
        <taxon>Cicadellinae</taxon>
        <taxon>Proconiini</taxon>
        <taxon>Homalodisca</taxon>
    </lineage>
</organism>
<reference evidence="2" key="1">
    <citation type="submission" date="2015-11" db="EMBL/GenBank/DDBJ databases">
        <title>De novo transcriptome assembly of four potential Pierce s Disease insect vectors from Arizona vineyards.</title>
        <authorList>
            <person name="Tassone E.E."/>
        </authorList>
    </citation>
    <scope>NUCLEOTIDE SEQUENCE</scope>
</reference>
<dbReference type="EMBL" id="GECU01032093">
    <property type="protein sequence ID" value="JAS75613.1"/>
    <property type="molecule type" value="Transcribed_RNA"/>
</dbReference>
<dbReference type="GO" id="GO:0071897">
    <property type="term" value="P:DNA biosynthetic process"/>
    <property type="evidence" value="ECO:0007669"/>
    <property type="project" value="UniProtKB-ARBA"/>
</dbReference>
<dbReference type="AlphaFoldDB" id="A0A1B6HLN7"/>
<evidence type="ECO:0000259" key="1">
    <source>
        <dbReference type="PROSITE" id="PS50878"/>
    </source>
</evidence>
<evidence type="ECO:0000313" key="2">
    <source>
        <dbReference type="EMBL" id="JAS75613.1"/>
    </source>
</evidence>
<dbReference type="SUPFAM" id="SSF56672">
    <property type="entry name" value="DNA/RNA polymerases"/>
    <property type="match status" value="1"/>
</dbReference>
<proteinExistence type="predicted"/>
<gene>
    <name evidence="2" type="ORF">g.52307</name>
</gene>
<name>A0A1B6HLN7_9HEMI</name>
<sequence>MISFEFLDSLHTSRIDIILRHVPLSSSDSSRGSCSPAASMMLTPVTEGEVAAVIRDLKAKHSGDVYGLSGWLLKQCFHTILKPLARMINFSFQTGQFPNGLKNAKIIPLFKKGDSKSPSNYRPIAILPTISKIFEKLFLIRMLSFLDVHDILCKEQFGFRKGISTIDAVTKLIDIVVKGLDRQIPTLSVFLDLSKAFDCVDHQTLISKLHDCGIRGTPLSWLESYLSSRLQKVHINGVSSNNVLVKYGVPQGSILGPALFLIYVNDLRSSISSGQMIQYADDTTLCFQSKCRASLEVECFVSANSCLQFLSKVNLQTNDSKSNFIYFSGRRVSHDCGPSVVLNDTVIEELNSIKFLGIHIDKSLTWDNHVDAVCAKMSSGIFALRKLAEFCAIPILKMAYYGLVYPHMSYGITLWGGCANTHFQRCFVLQKKAIRIISKIGMRESCREHFKSLDLLTLPSIYMYETVLYCRYKCEVTRGRDVHDYNTRGRDALRPAQHRLRAFEALLSEVGAKLINKLPLDLQAENGQPLFKRKLRNLLVQGAFYSVGEFVDRGG</sequence>
<dbReference type="InterPro" id="IPR000477">
    <property type="entry name" value="RT_dom"/>
</dbReference>
<dbReference type="InterPro" id="IPR043502">
    <property type="entry name" value="DNA/RNA_pol_sf"/>
</dbReference>
<dbReference type="PROSITE" id="PS50878">
    <property type="entry name" value="RT_POL"/>
    <property type="match status" value="1"/>
</dbReference>
<accession>A0A1B6HLN7</accession>